<proteinExistence type="predicted"/>
<evidence type="ECO:0000259" key="1">
    <source>
        <dbReference type="Pfam" id="PF12697"/>
    </source>
</evidence>
<feature type="domain" description="AB hydrolase-1" evidence="1">
    <location>
        <begin position="25"/>
        <end position="259"/>
    </location>
</feature>
<dbReference type="PRINTS" id="PR00111">
    <property type="entry name" value="ABHYDROLASE"/>
</dbReference>
<dbReference type="InterPro" id="IPR000073">
    <property type="entry name" value="AB_hydrolase_1"/>
</dbReference>
<dbReference type="InterPro" id="IPR050266">
    <property type="entry name" value="AB_hydrolase_sf"/>
</dbReference>
<dbReference type="PANTHER" id="PTHR43798">
    <property type="entry name" value="MONOACYLGLYCEROL LIPASE"/>
    <property type="match status" value="1"/>
</dbReference>
<dbReference type="GO" id="GO:0016020">
    <property type="term" value="C:membrane"/>
    <property type="evidence" value="ECO:0007669"/>
    <property type="project" value="TreeGrafter"/>
</dbReference>
<dbReference type="SUPFAM" id="SSF53474">
    <property type="entry name" value="alpha/beta-Hydrolases"/>
    <property type="match status" value="1"/>
</dbReference>
<sequence length="272" mass="30326">MDLDETFEWQGRRIACARMGSGPDVVFCHGTPFSSVLWQPFAEALARDFTVHLWDMPGYGRSSKEAGHAVDFGSQAAAFAALLEHWGLASPHVIAHDFGGAVSLRAHLVERVAYASLMLVDVVAIPPSGSPFFRYVQDNPDLLGQLPEYIHRALVRAYVQNASVTELPERILDALVEPWTGAEGQPAFYRQIAQYDEKFLRENEDRLGDMDIPVHIVWGEADGWIPVDRAHRLHELIAGSTLRLVPGSNHLMHYDAPVALMHEVRAWLDARG</sequence>
<dbReference type="InterPro" id="IPR029058">
    <property type="entry name" value="AB_hydrolase_fold"/>
</dbReference>
<reference evidence="2 3" key="1">
    <citation type="submission" date="2018-07" db="EMBL/GenBank/DDBJ databases">
        <title>Genomic Encyclopedia of Type Strains, Phase IV (KMG-IV): sequencing the most valuable type-strain genomes for metagenomic binning, comparative biology and taxonomic classification.</title>
        <authorList>
            <person name="Goeker M."/>
        </authorList>
    </citation>
    <scope>NUCLEOTIDE SEQUENCE [LARGE SCALE GENOMIC DNA]</scope>
    <source>
        <strain evidence="2 3">DSM 44952</strain>
    </source>
</reference>
<dbReference type="Gene3D" id="3.40.50.1820">
    <property type="entry name" value="alpha/beta hydrolase"/>
    <property type="match status" value="1"/>
</dbReference>
<gene>
    <name evidence="2" type="ORF">DFR68_107164</name>
</gene>
<evidence type="ECO:0000313" key="2">
    <source>
        <dbReference type="EMBL" id="RDI49039.1"/>
    </source>
</evidence>
<dbReference type="STRING" id="1210089.GCA_001613165_00654"/>
<protein>
    <submittedName>
        <fullName evidence="2">Pimeloyl-ACP methyl ester carboxylesterase</fullName>
    </submittedName>
</protein>
<dbReference type="Proteomes" id="UP000255355">
    <property type="component" value="Unassembled WGS sequence"/>
</dbReference>
<keyword evidence="3" id="KW-1185">Reference proteome</keyword>
<evidence type="ECO:0000313" key="3">
    <source>
        <dbReference type="Proteomes" id="UP000255355"/>
    </source>
</evidence>
<dbReference type="AlphaFoldDB" id="A0A370H0G4"/>
<dbReference type="Pfam" id="PF12697">
    <property type="entry name" value="Abhydrolase_6"/>
    <property type="match status" value="1"/>
</dbReference>
<dbReference type="GO" id="GO:0046464">
    <property type="term" value="P:acylglycerol catabolic process"/>
    <property type="evidence" value="ECO:0007669"/>
    <property type="project" value="TreeGrafter"/>
</dbReference>
<accession>A0A370H0G4</accession>
<dbReference type="RefSeq" id="WP_068013667.1">
    <property type="nucleotide sequence ID" value="NZ_QQAZ01000007.1"/>
</dbReference>
<dbReference type="OrthoDB" id="334507at2"/>
<dbReference type="EMBL" id="QQAZ01000007">
    <property type="protein sequence ID" value="RDI49039.1"/>
    <property type="molecule type" value="Genomic_DNA"/>
</dbReference>
<dbReference type="PANTHER" id="PTHR43798:SF33">
    <property type="entry name" value="HYDROLASE, PUTATIVE (AFU_ORTHOLOGUE AFUA_2G14860)-RELATED"/>
    <property type="match status" value="1"/>
</dbReference>
<organism evidence="2 3">
    <name type="scientific">Nocardia mexicana</name>
    <dbReference type="NCBI Taxonomy" id="279262"/>
    <lineage>
        <taxon>Bacteria</taxon>
        <taxon>Bacillati</taxon>
        <taxon>Actinomycetota</taxon>
        <taxon>Actinomycetes</taxon>
        <taxon>Mycobacteriales</taxon>
        <taxon>Nocardiaceae</taxon>
        <taxon>Nocardia</taxon>
    </lineage>
</organism>
<name>A0A370H0G4_9NOCA</name>
<dbReference type="GO" id="GO:0047372">
    <property type="term" value="F:monoacylglycerol lipase activity"/>
    <property type="evidence" value="ECO:0007669"/>
    <property type="project" value="TreeGrafter"/>
</dbReference>
<comment type="caution">
    <text evidence="2">The sequence shown here is derived from an EMBL/GenBank/DDBJ whole genome shotgun (WGS) entry which is preliminary data.</text>
</comment>